<evidence type="ECO:0000313" key="1">
    <source>
        <dbReference type="EMBL" id="PTX19971.1"/>
    </source>
</evidence>
<dbReference type="EMBL" id="QBKI01000003">
    <property type="protein sequence ID" value="PTX19971.1"/>
    <property type="molecule type" value="Genomic_DNA"/>
</dbReference>
<dbReference type="AlphaFoldDB" id="A0A2T5YKX8"/>
<sequence>MAEAFLFVEQSIINLAKRFQNNSVIVEAGASIAAGSASGYTFPLR</sequence>
<reference evidence="1 2" key="1">
    <citation type="submission" date="2018-04" db="EMBL/GenBank/DDBJ databases">
        <title>Genomic Encyclopedia of Archaeal and Bacterial Type Strains, Phase II (KMG-II): from individual species to whole genera.</title>
        <authorList>
            <person name="Goeker M."/>
        </authorList>
    </citation>
    <scope>NUCLEOTIDE SEQUENCE [LARGE SCALE GENOMIC DNA]</scope>
    <source>
        <strain evidence="1 2">DSM 100162</strain>
    </source>
</reference>
<name>A0A2T5YKX8_9BACT</name>
<proteinExistence type="predicted"/>
<evidence type="ECO:0000313" key="2">
    <source>
        <dbReference type="Proteomes" id="UP000244225"/>
    </source>
</evidence>
<protein>
    <submittedName>
        <fullName evidence="1">Uncharacterized protein</fullName>
    </submittedName>
</protein>
<organism evidence="1 2">
    <name type="scientific">Pontibacter mucosus</name>
    <dbReference type="NCBI Taxonomy" id="1649266"/>
    <lineage>
        <taxon>Bacteria</taxon>
        <taxon>Pseudomonadati</taxon>
        <taxon>Bacteroidota</taxon>
        <taxon>Cytophagia</taxon>
        <taxon>Cytophagales</taxon>
        <taxon>Hymenobacteraceae</taxon>
        <taxon>Pontibacter</taxon>
    </lineage>
</organism>
<dbReference type="Proteomes" id="UP000244225">
    <property type="component" value="Unassembled WGS sequence"/>
</dbReference>
<dbReference type="RefSeq" id="WP_170114031.1">
    <property type="nucleotide sequence ID" value="NZ_QBKI01000003.1"/>
</dbReference>
<keyword evidence="2" id="KW-1185">Reference proteome</keyword>
<accession>A0A2T5YKX8</accession>
<comment type="caution">
    <text evidence="1">The sequence shown here is derived from an EMBL/GenBank/DDBJ whole genome shotgun (WGS) entry which is preliminary data.</text>
</comment>
<gene>
    <name evidence="1" type="ORF">C8N40_10343</name>
</gene>